<dbReference type="PROSITE" id="PS50889">
    <property type="entry name" value="S4"/>
    <property type="match status" value="1"/>
</dbReference>
<keyword evidence="3" id="KW-0694">RNA-binding</keyword>
<dbReference type="NCBIfam" id="TIGR00093">
    <property type="entry name" value="pseudouridine synthase"/>
    <property type="match status" value="1"/>
</dbReference>
<dbReference type="eggNOG" id="COG1187">
    <property type="taxonomic scope" value="Bacteria"/>
</dbReference>
<dbReference type="EMBL" id="AMEZ01000025">
    <property type="protein sequence ID" value="EKY28311.1"/>
    <property type="molecule type" value="Genomic_DNA"/>
</dbReference>
<dbReference type="InterPro" id="IPR020094">
    <property type="entry name" value="TruA/RsuA/RluB/E/F_N"/>
</dbReference>
<dbReference type="SUPFAM" id="SSF55174">
    <property type="entry name" value="Alpha-L RNA-binding motif"/>
    <property type="match status" value="1"/>
</dbReference>
<evidence type="ECO:0000256" key="2">
    <source>
        <dbReference type="ARBA" id="ARBA00023235"/>
    </source>
</evidence>
<evidence type="ECO:0000256" key="1">
    <source>
        <dbReference type="ARBA" id="ARBA00008348"/>
    </source>
</evidence>
<dbReference type="InterPro" id="IPR050343">
    <property type="entry name" value="RsuA_PseudoU_synthase"/>
</dbReference>
<dbReference type="CDD" id="cd00165">
    <property type="entry name" value="S4"/>
    <property type="match status" value="1"/>
</dbReference>
<dbReference type="InterPro" id="IPR036986">
    <property type="entry name" value="S4_RNA-bd_sf"/>
</dbReference>
<dbReference type="PATRIC" id="fig|545697.3.peg.820"/>
<keyword evidence="7" id="KW-1185">Reference proteome</keyword>
<proteinExistence type="inferred from homology"/>
<dbReference type="InterPro" id="IPR000748">
    <property type="entry name" value="PsdUridine_synth_RsuA/RluB/E/F"/>
</dbReference>
<dbReference type="PANTHER" id="PTHR47683:SF2">
    <property type="entry name" value="RNA-BINDING S4 DOMAIN-CONTAINING PROTEIN"/>
    <property type="match status" value="1"/>
</dbReference>
<reference evidence="6 7" key="1">
    <citation type="submission" date="2012-05" db="EMBL/GenBank/DDBJ databases">
        <authorList>
            <person name="Weinstock G."/>
            <person name="Sodergren E."/>
            <person name="Lobos E.A."/>
            <person name="Fulton L."/>
            <person name="Fulton R."/>
            <person name="Courtney L."/>
            <person name="Fronick C."/>
            <person name="O'Laughlin M."/>
            <person name="Godfrey J."/>
            <person name="Wilson R.M."/>
            <person name="Miner T."/>
            <person name="Farmer C."/>
            <person name="Delehaunty K."/>
            <person name="Cordes M."/>
            <person name="Minx P."/>
            <person name="Tomlinson C."/>
            <person name="Chen J."/>
            <person name="Wollam A."/>
            <person name="Pepin K.H."/>
            <person name="Bhonagiri V."/>
            <person name="Zhang X."/>
            <person name="Suruliraj S."/>
            <person name="Warren W."/>
            <person name="Mitreva M."/>
            <person name="Mardis E.R."/>
            <person name="Wilson R.K."/>
        </authorList>
    </citation>
    <scope>NUCLEOTIDE SEQUENCE [LARGE SCALE GENOMIC DNA]</scope>
    <source>
        <strain evidence="6 7">DSM 1785</strain>
    </source>
</reference>
<keyword evidence="2 4" id="KW-0413">Isomerase</keyword>
<dbReference type="AlphaFoldDB" id="L1QK59"/>
<protein>
    <recommendedName>
        <fullName evidence="4">Pseudouridine synthase</fullName>
        <ecNumber evidence="4">5.4.99.-</ecNumber>
    </recommendedName>
</protein>
<dbReference type="GO" id="GO:0120159">
    <property type="term" value="F:rRNA pseudouridine synthase activity"/>
    <property type="evidence" value="ECO:0007669"/>
    <property type="project" value="UniProtKB-ARBA"/>
</dbReference>
<comment type="caution">
    <text evidence="6">The sequence shown here is derived from an EMBL/GenBank/DDBJ whole genome shotgun (WGS) entry which is preliminary data.</text>
</comment>
<dbReference type="FunFam" id="3.30.70.1560:FF:000002">
    <property type="entry name" value="Pseudouridine synthase"/>
    <property type="match status" value="1"/>
</dbReference>
<dbReference type="EC" id="5.4.99.-" evidence="4"/>
<dbReference type="Proteomes" id="UP000010420">
    <property type="component" value="Unassembled WGS sequence"/>
</dbReference>
<sequence>MNERIKFCMRINKLFSNLGICSRRETNRLIEDGRVKVNGLLAQMGQWVEEEDNILIDDEPIKAKKKIYIALNKPVGITCTAAENVKNNIIDYMDYGQYIFPVGRLDKESQGLIIMTNDGILSNKILESDNLHEKEYIVTVNNPFDEDFIKGMSSGVDIGDAITRPCKVSRINENTFNIILTQGLNKQIRRMTKSFGYTVTKLERIRIMNINIEGIEYGKWRYLTENELQQLKKESGY</sequence>
<dbReference type="GO" id="GO:0003723">
    <property type="term" value="F:RNA binding"/>
    <property type="evidence" value="ECO:0007669"/>
    <property type="project" value="UniProtKB-KW"/>
</dbReference>
<organism evidence="6 7">
    <name type="scientific">Clostridium celatum DSM 1785</name>
    <dbReference type="NCBI Taxonomy" id="545697"/>
    <lineage>
        <taxon>Bacteria</taxon>
        <taxon>Bacillati</taxon>
        <taxon>Bacillota</taxon>
        <taxon>Clostridia</taxon>
        <taxon>Eubacteriales</taxon>
        <taxon>Clostridiaceae</taxon>
        <taxon>Clostridium</taxon>
    </lineage>
</organism>
<dbReference type="PROSITE" id="PS01149">
    <property type="entry name" value="PSI_RSU"/>
    <property type="match status" value="1"/>
</dbReference>
<dbReference type="SMART" id="SM00363">
    <property type="entry name" value="S4"/>
    <property type="match status" value="1"/>
</dbReference>
<feature type="domain" description="RNA-binding S4" evidence="5">
    <location>
        <begin position="9"/>
        <end position="66"/>
    </location>
</feature>
<evidence type="ECO:0000313" key="7">
    <source>
        <dbReference type="Proteomes" id="UP000010420"/>
    </source>
</evidence>
<dbReference type="SUPFAM" id="SSF55120">
    <property type="entry name" value="Pseudouridine synthase"/>
    <property type="match status" value="1"/>
</dbReference>
<gene>
    <name evidence="6" type="ORF">HMPREF0216_00833</name>
</gene>
<dbReference type="PANTHER" id="PTHR47683">
    <property type="entry name" value="PSEUDOURIDINE SYNTHASE FAMILY PROTEIN-RELATED"/>
    <property type="match status" value="1"/>
</dbReference>
<evidence type="ECO:0000256" key="3">
    <source>
        <dbReference type="PROSITE-ProRule" id="PRU00182"/>
    </source>
</evidence>
<evidence type="ECO:0000259" key="5">
    <source>
        <dbReference type="SMART" id="SM00363"/>
    </source>
</evidence>
<dbReference type="InterPro" id="IPR020103">
    <property type="entry name" value="PsdUridine_synth_cat_dom_sf"/>
</dbReference>
<dbReference type="Gene3D" id="3.10.290.10">
    <property type="entry name" value="RNA-binding S4 domain"/>
    <property type="match status" value="1"/>
</dbReference>
<evidence type="ECO:0000256" key="4">
    <source>
        <dbReference type="RuleBase" id="RU003887"/>
    </source>
</evidence>
<accession>L1QK59</accession>
<dbReference type="Pfam" id="PF01479">
    <property type="entry name" value="S4"/>
    <property type="match status" value="1"/>
</dbReference>
<name>L1QK59_9CLOT</name>
<dbReference type="InterPro" id="IPR018496">
    <property type="entry name" value="PsdUridine_synth_RsuA/RluB_CS"/>
</dbReference>
<dbReference type="InterPro" id="IPR042092">
    <property type="entry name" value="PsdUridine_s_RsuA/RluB/E/F_cat"/>
</dbReference>
<dbReference type="Gene3D" id="3.30.70.580">
    <property type="entry name" value="Pseudouridine synthase I, catalytic domain, N-terminal subdomain"/>
    <property type="match status" value="1"/>
</dbReference>
<dbReference type="HOGENOM" id="CLU_024979_1_2_9"/>
<comment type="similarity">
    <text evidence="1 4">Belongs to the pseudouridine synthase RsuA family.</text>
</comment>
<dbReference type="Gene3D" id="3.30.70.1560">
    <property type="entry name" value="Alpha-L RNA-binding motif"/>
    <property type="match status" value="1"/>
</dbReference>
<evidence type="ECO:0000313" key="6">
    <source>
        <dbReference type="EMBL" id="EKY28311.1"/>
    </source>
</evidence>
<dbReference type="InterPro" id="IPR006145">
    <property type="entry name" value="PsdUridine_synth_RsuA/RluA"/>
</dbReference>
<dbReference type="Pfam" id="PF00849">
    <property type="entry name" value="PseudoU_synth_2"/>
    <property type="match status" value="1"/>
</dbReference>
<dbReference type="InterPro" id="IPR002942">
    <property type="entry name" value="S4_RNA-bd"/>
</dbReference>
<dbReference type="STRING" id="545697.HMPREF0216_00833"/>
<dbReference type="GO" id="GO:0000455">
    <property type="term" value="P:enzyme-directed rRNA pseudouridine synthesis"/>
    <property type="evidence" value="ECO:0007669"/>
    <property type="project" value="UniProtKB-ARBA"/>
</dbReference>